<dbReference type="GO" id="GO:0004764">
    <property type="term" value="F:shikimate 3-dehydrogenase (NADP+) activity"/>
    <property type="evidence" value="ECO:0007669"/>
    <property type="project" value="UniProtKB-UniRule"/>
</dbReference>
<sequence>MTDILDLPIERAPRAAPPSGWRLGLIGDPVAHSLSPAMQNAALRELGIAATYERWQTAATDVADRVAGLRAPDVLGANVTVPHKQAVIPVLDAVTPLADRVGAVNTIVRQDGRLVGDNTDVYGFVTALAAVTGDLAGRTALILGAGGASRAVVIGLERLGLSHIVVANRNIERALTLIEELRCPVATATGLDRTALADVLATATVVVNATALGWHAGETPIPLDLLGALPDDAHVTDLTYRETDLLAAARRRGLSASDGLEMLILQGAQALRSWTDLDPPVATMRAAAIAARG</sequence>
<dbReference type="GO" id="GO:0005829">
    <property type="term" value="C:cytosol"/>
    <property type="evidence" value="ECO:0007669"/>
    <property type="project" value="TreeGrafter"/>
</dbReference>
<dbReference type="GO" id="GO:0009423">
    <property type="term" value="P:chorismate biosynthetic process"/>
    <property type="evidence" value="ECO:0007669"/>
    <property type="project" value="UniProtKB-UniRule"/>
</dbReference>
<evidence type="ECO:0000256" key="2">
    <source>
        <dbReference type="ARBA" id="ARBA00012962"/>
    </source>
</evidence>
<name>A0A6J4VJN9_9BACT</name>
<dbReference type="InterPro" id="IPR036291">
    <property type="entry name" value="NAD(P)-bd_dom_sf"/>
</dbReference>
<dbReference type="InterPro" id="IPR022893">
    <property type="entry name" value="Shikimate_DH_fam"/>
</dbReference>
<evidence type="ECO:0000259" key="9">
    <source>
        <dbReference type="Pfam" id="PF01488"/>
    </source>
</evidence>
<feature type="domain" description="SDH C-terminal" evidence="11">
    <location>
        <begin position="259"/>
        <end position="288"/>
    </location>
</feature>
<evidence type="ECO:0000256" key="7">
    <source>
        <dbReference type="ARBA" id="ARBA00049442"/>
    </source>
</evidence>
<keyword evidence="6 8" id="KW-0057">Aromatic amino acid biosynthesis</keyword>
<evidence type="ECO:0000259" key="10">
    <source>
        <dbReference type="Pfam" id="PF08501"/>
    </source>
</evidence>
<keyword evidence="5 8" id="KW-0560">Oxidoreductase</keyword>
<dbReference type="Gene3D" id="3.40.50.10860">
    <property type="entry name" value="Leucine Dehydrogenase, chain A, domain 1"/>
    <property type="match status" value="1"/>
</dbReference>
<evidence type="ECO:0000256" key="6">
    <source>
        <dbReference type="ARBA" id="ARBA00023141"/>
    </source>
</evidence>
<dbReference type="Pfam" id="PF01488">
    <property type="entry name" value="Shikimate_DH"/>
    <property type="match status" value="1"/>
</dbReference>
<feature type="binding site" evidence="8">
    <location>
        <position position="238"/>
    </location>
    <ligand>
        <name>NADP(+)</name>
        <dbReference type="ChEBI" id="CHEBI:58349"/>
    </ligand>
</feature>
<dbReference type="InterPro" id="IPR046346">
    <property type="entry name" value="Aminoacid_DH-like_N_sf"/>
</dbReference>
<dbReference type="Gene3D" id="3.40.50.720">
    <property type="entry name" value="NAD(P)-binding Rossmann-like Domain"/>
    <property type="match status" value="1"/>
</dbReference>
<feature type="domain" description="Shikimate dehydrogenase substrate binding N-terminal" evidence="10">
    <location>
        <begin position="25"/>
        <end position="107"/>
    </location>
</feature>
<dbReference type="PANTHER" id="PTHR21089">
    <property type="entry name" value="SHIKIMATE DEHYDROGENASE"/>
    <property type="match status" value="1"/>
</dbReference>
<dbReference type="EC" id="1.1.1.25" evidence="2 8"/>
<dbReference type="Pfam" id="PF08501">
    <property type="entry name" value="Shikimate_dh_N"/>
    <property type="match status" value="1"/>
</dbReference>
<evidence type="ECO:0000256" key="4">
    <source>
        <dbReference type="ARBA" id="ARBA00022857"/>
    </source>
</evidence>
<comment type="similarity">
    <text evidence="8">Belongs to the shikimate dehydrogenase family.</text>
</comment>
<organism evidence="12">
    <name type="scientific">uncultured Thermomicrobiales bacterium</name>
    <dbReference type="NCBI Taxonomy" id="1645740"/>
    <lineage>
        <taxon>Bacteria</taxon>
        <taxon>Pseudomonadati</taxon>
        <taxon>Thermomicrobiota</taxon>
        <taxon>Thermomicrobia</taxon>
        <taxon>Thermomicrobiales</taxon>
        <taxon>environmental samples</taxon>
    </lineage>
</organism>
<dbReference type="CDD" id="cd01065">
    <property type="entry name" value="NAD_bind_Shikimate_DH"/>
    <property type="match status" value="1"/>
</dbReference>
<feature type="binding site" evidence="8">
    <location>
        <position position="266"/>
    </location>
    <ligand>
        <name>shikimate</name>
        <dbReference type="ChEBI" id="CHEBI:36208"/>
    </ligand>
</feature>
<comment type="catalytic activity">
    <reaction evidence="7 8">
        <text>shikimate + NADP(+) = 3-dehydroshikimate + NADPH + H(+)</text>
        <dbReference type="Rhea" id="RHEA:17737"/>
        <dbReference type="ChEBI" id="CHEBI:15378"/>
        <dbReference type="ChEBI" id="CHEBI:16630"/>
        <dbReference type="ChEBI" id="CHEBI:36208"/>
        <dbReference type="ChEBI" id="CHEBI:57783"/>
        <dbReference type="ChEBI" id="CHEBI:58349"/>
        <dbReference type="EC" id="1.1.1.25"/>
    </reaction>
</comment>
<dbReference type="InterPro" id="IPR011342">
    <property type="entry name" value="Shikimate_DH"/>
</dbReference>
<gene>
    <name evidence="8" type="primary">aroE</name>
    <name evidence="12" type="ORF">AVDCRST_MAG33-3295</name>
</gene>
<evidence type="ECO:0000256" key="5">
    <source>
        <dbReference type="ARBA" id="ARBA00023002"/>
    </source>
</evidence>
<feature type="active site" description="Proton acceptor" evidence="8">
    <location>
        <position position="84"/>
    </location>
</feature>
<evidence type="ECO:0000256" key="8">
    <source>
        <dbReference type="HAMAP-Rule" id="MF_00222"/>
    </source>
</evidence>
<dbReference type="PANTHER" id="PTHR21089:SF1">
    <property type="entry name" value="BIFUNCTIONAL 3-DEHYDROQUINATE DEHYDRATASE_SHIKIMATE DEHYDROGENASE, CHLOROPLASTIC"/>
    <property type="match status" value="1"/>
</dbReference>
<reference evidence="12" key="1">
    <citation type="submission" date="2020-02" db="EMBL/GenBank/DDBJ databases">
        <authorList>
            <person name="Meier V. D."/>
        </authorList>
    </citation>
    <scope>NUCLEOTIDE SEQUENCE</scope>
    <source>
        <strain evidence="12">AVDCRST_MAG33</strain>
    </source>
</reference>
<evidence type="ECO:0000256" key="1">
    <source>
        <dbReference type="ARBA" id="ARBA00004871"/>
    </source>
</evidence>
<dbReference type="EMBL" id="CADCWK010000412">
    <property type="protein sequence ID" value="CAA9578152.1"/>
    <property type="molecule type" value="Genomic_DNA"/>
</dbReference>
<comment type="pathway">
    <text evidence="1 8">Metabolic intermediate biosynthesis; chorismate biosynthesis; chorismate from D-erythrose 4-phosphate and phosphoenolpyruvate: step 4/7.</text>
</comment>
<keyword evidence="4 8" id="KW-0521">NADP</keyword>
<dbReference type="GO" id="GO:0009073">
    <property type="term" value="P:aromatic amino acid family biosynthetic process"/>
    <property type="evidence" value="ECO:0007669"/>
    <property type="project" value="UniProtKB-KW"/>
</dbReference>
<dbReference type="InterPro" id="IPR041121">
    <property type="entry name" value="SDH_C"/>
</dbReference>
<comment type="caution">
    <text evidence="8">Lacks conserved residue(s) required for the propagation of feature annotation.</text>
</comment>
<dbReference type="SUPFAM" id="SSF51735">
    <property type="entry name" value="NAD(P)-binding Rossmann-fold domains"/>
    <property type="match status" value="1"/>
</dbReference>
<evidence type="ECO:0000259" key="11">
    <source>
        <dbReference type="Pfam" id="PF18317"/>
    </source>
</evidence>
<comment type="subunit">
    <text evidence="8">Homodimer.</text>
</comment>
<dbReference type="GO" id="GO:0008652">
    <property type="term" value="P:amino acid biosynthetic process"/>
    <property type="evidence" value="ECO:0007669"/>
    <property type="project" value="UniProtKB-KW"/>
</dbReference>
<evidence type="ECO:0000256" key="3">
    <source>
        <dbReference type="ARBA" id="ARBA00022605"/>
    </source>
</evidence>
<accession>A0A6J4VJN9</accession>
<feature type="binding site" evidence="8">
    <location>
        <position position="240"/>
    </location>
    <ligand>
        <name>shikimate</name>
        <dbReference type="ChEBI" id="CHEBI:36208"/>
    </ligand>
</feature>
<comment type="function">
    <text evidence="8">Involved in the biosynthesis of the chorismate, which leads to the biosynthesis of aromatic amino acids. Catalyzes the reversible NADPH linked reduction of 3-dehydroshikimate (DHSA) to yield shikimate (SA).</text>
</comment>
<proteinExistence type="inferred from homology"/>
<feature type="domain" description="Quinate/shikimate 5-dehydrogenase/glutamyl-tRNA reductase" evidence="9">
    <location>
        <begin position="132"/>
        <end position="211"/>
    </location>
</feature>
<feature type="binding site" evidence="8">
    <location>
        <begin position="33"/>
        <end position="35"/>
    </location>
    <ligand>
        <name>shikimate</name>
        <dbReference type="ChEBI" id="CHEBI:36208"/>
    </ligand>
</feature>
<dbReference type="InterPro" id="IPR006151">
    <property type="entry name" value="Shikm_DH/Glu-tRNA_Rdtase"/>
</dbReference>
<feature type="binding site" evidence="8">
    <location>
        <begin position="144"/>
        <end position="148"/>
    </location>
    <ligand>
        <name>NADP(+)</name>
        <dbReference type="ChEBI" id="CHEBI:58349"/>
    </ligand>
</feature>
<dbReference type="Pfam" id="PF18317">
    <property type="entry name" value="SDH_C"/>
    <property type="match status" value="1"/>
</dbReference>
<dbReference type="HAMAP" id="MF_00222">
    <property type="entry name" value="Shikimate_DH_AroE"/>
    <property type="match status" value="1"/>
</dbReference>
<keyword evidence="3 8" id="KW-0028">Amino-acid biosynthesis</keyword>
<dbReference type="NCBIfam" id="TIGR00507">
    <property type="entry name" value="aroE"/>
    <property type="match status" value="1"/>
</dbReference>
<dbReference type="AlphaFoldDB" id="A0A6J4VJN9"/>
<feature type="binding site" evidence="8">
    <location>
        <position position="120"/>
    </location>
    <ligand>
        <name>shikimate</name>
        <dbReference type="ChEBI" id="CHEBI:36208"/>
    </ligand>
</feature>
<dbReference type="GO" id="GO:0050661">
    <property type="term" value="F:NADP binding"/>
    <property type="evidence" value="ECO:0007669"/>
    <property type="project" value="InterPro"/>
</dbReference>
<dbReference type="InterPro" id="IPR013708">
    <property type="entry name" value="Shikimate_DH-bd_N"/>
</dbReference>
<feature type="binding site" evidence="8">
    <location>
        <position position="80"/>
    </location>
    <ligand>
        <name>shikimate</name>
        <dbReference type="ChEBI" id="CHEBI:36208"/>
    </ligand>
</feature>
<dbReference type="GO" id="GO:0019632">
    <property type="term" value="P:shikimate metabolic process"/>
    <property type="evidence" value="ECO:0007669"/>
    <property type="project" value="InterPro"/>
</dbReference>
<feature type="binding site" evidence="8">
    <location>
        <position position="105"/>
    </location>
    <ligand>
        <name>shikimate</name>
        <dbReference type="ChEBI" id="CHEBI:36208"/>
    </ligand>
</feature>
<feature type="binding site" evidence="8">
    <location>
        <position position="259"/>
    </location>
    <ligand>
        <name>NADP(+)</name>
        <dbReference type="ChEBI" id="CHEBI:58349"/>
    </ligand>
</feature>
<evidence type="ECO:0000313" key="12">
    <source>
        <dbReference type="EMBL" id="CAA9578152.1"/>
    </source>
</evidence>
<protein>
    <recommendedName>
        <fullName evidence="2 8">Shikimate dehydrogenase (NADP(+))</fullName>
        <shortName evidence="8">SDH</shortName>
        <ecNumber evidence="2 8">1.1.1.25</ecNumber>
    </recommendedName>
</protein>
<dbReference type="UniPathway" id="UPA00053">
    <property type="reaction ID" value="UER00087"/>
</dbReference>
<dbReference type="SUPFAM" id="SSF53223">
    <property type="entry name" value="Aminoacid dehydrogenase-like, N-terminal domain"/>
    <property type="match status" value="1"/>
</dbReference>